<keyword evidence="5 6" id="KW-0349">Heme</keyword>
<dbReference type="PRINTS" id="PR00463">
    <property type="entry name" value="EP450I"/>
</dbReference>
<name>A0A9P6MR52_9FUNG</name>
<evidence type="ECO:0000256" key="1">
    <source>
        <dbReference type="ARBA" id="ARBA00010617"/>
    </source>
</evidence>
<reference evidence="7" key="1">
    <citation type="journal article" date="2020" name="Fungal Divers.">
        <title>Resolving the Mortierellaceae phylogeny through synthesis of multi-gene phylogenetics and phylogenomics.</title>
        <authorList>
            <person name="Vandepol N."/>
            <person name="Liber J."/>
            <person name="Desiro A."/>
            <person name="Na H."/>
            <person name="Kennedy M."/>
            <person name="Barry K."/>
            <person name="Grigoriev I.V."/>
            <person name="Miller A.N."/>
            <person name="O'Donnell K."/>
            <person name="Stajich J.E."/>
            <person name="Bonito G."/>
        </authorList>
    </citation>
    <scope>NUCLEOTIDE SEQUENCE</scope>
    <source>
        <strain evidence="7">NRRL 2769</strain>
    </source>
</reference>
<dbReference type="Pfam" id="PF00067">
    <property type="entry name" value="p450"/>
    <property type="match status" value="1"/>
</dbReference>
<dbReference type="GO" id="GO:0005506">
    <property type="term" value="F:iron ion binding"/>
    <property type="evidence" value="ECO:0007669"/>
    <property type="project" value="InterPro"/>
</dbReference>
<dbReference type="PRINTS" id="PR00385">
    <property type="entry name" value="P450"/>
</dbReference>
<comment type="caution">
    <text evidence="7">The sequence shown here is derived from an EMBL/GenBank/DDBJ whole genome shotgun (WGS) entry which is preliminary data.</text>
</comment>
<dbReference type="Gene3D" id="1.10.630.10">
    <property type="entry name" value="Cytochrome P450"/>
    <property type="match status" value="1"/>
</dbReference>
<evidence type="ECO:0000256" key="6">
    <source>
        <dbReference type="RuleBase" id="RU000461"/>
    </source>
</evidence>
<sequence>IFASDGARWKFQRHLAVSIFNIKAFREFTSNVFVVVGKKVIEILGKAADEGTVIDLQRVILHFTLDVFGATSFGERFGCLDNIDQEVPFAEALDDMLEIIVNRVNDPMWKIRERLNGTSKRAADHNELIHNYARNIMEKRRREGHHADKKDLLQLFMDGKDEQGNPVSDEIIVDNIITFTIGGRDTTALALTWMFYLLLREGSDPEVVNKVVREVDEALGGGDPTYETHKEQKYAEACFHEALRVFPVSPRNLRYCEKDDVLPDGTKVYAGEWVTWSSYVMGRSESIWGPDAKEYKPSRWLNTEKPSPSKFNAFHAGPRTCIGQQFATIESLTIIGMILQSFNLELEDPSRVPKYRPSLTFPMVGGLNVRVTRRSDATAPMV</sequence>
<dbReference type="InterPro" id="IPR036396">
    <property type="entry name" value="Cyt_P450_sf"/>
</dbReference>
<evidence type="ECO:0000256" key="5">
    <source>
        <dbReference type="PIRSR" id="PIRSR602401-1"/>
    </source>
</evidence>
<dbReference type="GO" id="GO:0016301">
    <property type="term" value="F:kinase activity"/>
    <property type="evidence" value="ECO:0007669"/>
    <property type="project" value="UniProtKB-KW"/>
</dbReference>
<keyword evidence="8" id="KW-1185">Reference proteome</keyword>
<dbReference type="Proteomes" id="UP000703661">
    <property type="component" value="Unassembled WGS sequence"/>
</dbReference>
<dbReference type="AlphaFoldDB" id="A0A9P6MR52"/>
<keyword evidence="4 5" id="KW-0408">Iron</keyword>
<dbReference type="InterPro" id="IPR001128">
    <property type="entry name" value="Cyt_P450"/>
</dbReference>
<evidence type="ECO:0000256" key="3">
    <source>
        <dbReference type="ARBA" id="ARBA00023002"/>
    </source>
</evidence>
<evidence type="ECO:0000313" key="7">
    <source>
        <dbReference type="EMBL" id="KAG0010533.1"/>
    </source>
</evidence>
<dbReference type="SUPFAM" id="SSF48264">
    <property type="entry name" value="Cytochrome P450"/>
    <property type="match status" value="1"/>
</dbReference>
<dbReference type="InterPro" id="IPR017972">
    <property type="entry name" value="Cyt_P450_CS"/>
</dbReference>
<dbReference type="GO" id="GO:0004497">
    <property type="term" value="F:monooxygenase activity"/>
    <property type="evidence" value="ECO:0007669"/>
    <property type="project" value="UniProtKB-KW"/>
</dbReference>
<dbReference type="GO" id="GO:0016705">
    <property type="term" value="F:oxidoreductase activity, acting on paired donors, with incorporation or reduction of molecular oxygen"/>
    <property type="evidence" value="ECO:0007669"/>
    <property type="project" value="InterPro"/>
</dbReference>
<evidence type="ECO:0000313" key="8">
    <source>
        <dbReference type="Proteomes" id="UP000703661"/>
    </source>
</evidence>
<keyword evidence="3 6" id="KW-0560">Oxidoreductase</keyword>
<feature type="non-terminal residue" evidence="7">
    <location>
        <position position="382"/>
    </location>
</feature>
<proteinExistence type="inferred from homology"/>
<feature type="binding site" description="axial binding residue" evidence="5">
    <location>
        <position position="321"/>
    </location>
    <ligand>
        <name>heme</name>
        <dbReference type="ChEBI" id="CHEBI:30413"/>
    </ligand>
    <ligandPart>
        <name>Fe</name>
        <dbReference type="ChEBI" id="CHEBI:18248"/>
    </ligandPart>
</feature>
<gene>
    <name evidence="7" type="primary">ALK2</name>
    <name evidence="7" type="ORF">BGZ80_001403</name>
</gene>
<keyword evidence="6" id="KW-0503">Monooxygenase</keyword>
<dbReference type="EMBL" id="JAAAID010001316">
    <property type="protein sequence ID" value="KAG0010533.1"/>
    <property type="molecule type" value="Genomic_DNA"/>
</dbReference>
<dbReference type="GO" id="GO:0006629">
    <property type="term" value="P:lipid metabolic process"/>
    <property type="evidence" value="ECO:0007669"/>
    <property type="project" value="UniProtKB-ARBA"/>
</dbReference>
<organism evidence="7 8">
    <name type="scientific">Entomortierella chlamydospora</name>
    <dbReference type="NCBI Taxonomy" id="101097"/>
    <lineage>
        <taxon>Eukaryota</taxon>
        <taxon>Fungi</taxon>
        <taxon>Fungi incertae sedis</taxon>
        <taxon>Mucoromycota</taxon>
        <taxon>Mortierellomycotina</taxon>
        <taxon>Mortierellomycetes</taxon>
        <taxon>Mortierellales</taxon>
        <taxon>Mortierellaceae</taxon>
        <taxon>Entomortierella</taxon>
    </lineage>
</organism>
<accession>A0A9P6MR52</accession>
<comment type="similarity">
    <text evidence="1 6">Belongs to the cytochrome P450 family.</text>
</comment>
<comment type="cofactor">
    <cofactor evidence="5">
        <name>heme</name>
        <dbReference type="ChEBI" id="CHEBI:30413"/>
    </cofactor>
</comment>
<dbReference type="PANTHER" id="PTHR24296">
    <property type="entry name" value="CYTOCHROME P450"/>
    <property type="match status" value="1"/>
</dbReference>
<keyword evidence="7" id="KW-0808">Transferase</keyword>
<dbReference type="PROSITE" id="PS00086">
    <property type="entry name" value="CYTOCHROME_P450"/>
    <property type="match status" value="1"/>
</dbReference>
<dbReference type="InterPro" id="IPR002401">
    <property type="entry name" value="Cyt_P450_E_grp-I"/>
</dbReference>
<protein>
    <submittedName>
        <fullName evidence="7">Protein kinase alk2</fullName>
    </submittedName>
</protein>
<keyword evidence="7" id="KW-0418">Kinase</keyword>
<evidence type="ECO:0000256" key="4">
    <source>
        <dbReference type="ARBA" id="ARBA00023004"/>
    </source>
</evidence>
<keyword evidence="2 5" id="KW-0479">Metal-binding</keyword>
<evidence type="ECO:0000256" key="2">
    <source>
        <dbReference type="ARBA" id="ARBA00022723"/>
    </source>
</evidence>
<dbReference type="GO" id="GO:0020037">
    <property type="term" value="F:heme binding"/>
    <property type="evidence" value="ECO:0007669"/>
    <property type="project" value="InterPro"/>
</dbReference>